<evidence type="ECO:0000313" key="2">
    <source>
        <dbReference type="Proteomes" id="UP000829398"/>
    </source>
</evidence>
<comment type="caution">
    <text evidence="1">The sequence shown here is derived from an EMBL/GenBank/DDBJ whole genome shotgun (WGS) entry which is preliminary data.</text>
</comment>
<protein>
    <submittedName>
        <fullName evidence="1">O-fucosyltransferase 15</fullName>
    </submittedName>
</protein>
<keyword evidence="2" id="KW-1185">Reference proteome</keyword>
<name>A0ACB8NIK2_CITSI</name>
<reference evidence="2" key="1">
    <citation type="journal article" date="2023" name="Hortic. Res.">
        <title>A chromosome-level phased genome enabling allele-level studies in sweet orange: a case study on citrus Huanglongbing tolerance.</title>
        <authorList>
            <person name="Wu B."/>
            <person name="Yu Q."/>
            <person name="Deng Z."/>
            <person name="Duan Y."/>
            <person name="Luo F."/>
            <person name="Gmitter F. Jr."/>
        </authorList>
    </citation>
    <scope>NUCLEOTIDE SEQUENCE [LARGE SCALE GENOMIC DNA]</scope>
    <source>
        <strain evidence="2">cv. Valencia</strain>
    </source>
</reference>
<evidence type="ECO:0000313" key="1">
    <source>
        <dbReference type="EMBL" id="KAH9798017.1"/>
    </source>
</evidence>
<dbReference type="EMBL" id="CM039171">
    <property type="protein sequence ID" value="KAH9798017.1"/>
    <property type="molecule type" value="Genomic_DNA"/>
</dbReference>
<gene>
    <name evidence="1" type="ORF">KPL71_006055</name>
</gene>
<sequence>MSSNHLLIESDKEHETLDRSSASNFFSGSLSTPSSRQSSPRMEPSRFLKKMKRKGEKAWLQYHGRKTNAFVNSSSVSVKKELKKFGKGKRSQYGVYGRMLALAAHALAEGQNKREPKDLWREPVVPASAWMPCADQRNWEPSGGNNGYILVTANGGMNQQRVAEEHFINYLTPDIRMVKELPNKLQSLDLEAIGSVVTDVDIPKESKPSFYLKNIIPILLRNGVVHLLGFGNRLAFDPIPFQLQRLRCRCNFHALQFAPKIQETGALLLRRLRKHEGHSGPLDHYLVGPYADSIMKEKRGQSAKASRYLAIHLRFEIDMVAHSLCEFGGGEEERQELEKYREIHLPALAHLKKTTKLPSPAEIRSEGLCPLTPEEAVLMLAALGFNRKTHVFVAGAQIYGGTRRLGALNSLYPYLVTKENLLSATELEPFKNFSSQLAALDFIGCTAANAFAMTDSGSQLSSLVSGYRIYYGGGKMPTIRPNKRRLAAIFVKNSTIEWKVFEQRVRKAVRQTKHIQSRSKGRSVYRYPRCKECMCPTD</sequence>
<proteinExistence type="predicted"/>
<dbReference type="Proteomes" id="UP000829398">
    <property type="component" value="Chromosome 2"/>
</dbReference>
<organism evidence="1 2">
    <name type="scientific">Citrus sinensis</name>
    <name type="common">Sweet orange</name>
    <name type="synonym">Citrus aurantium var. sinensis</name>
    <dbReference type="NCBI Taxonomy" id="2711"/>
    <lineage>
        <taxon>Eukaryota</taxon>
        <taxon>Viridiplantae</taxon>
        <taxon>Streptophyta</taxon>
        <taxon>Embryophyta</taxon>
        <taxon>Tracheophyta</taxon>
        <taxon>Spermatophyta</taxon>
        <taxon>Magnoliopsida</taxon>
        <taxon>eudicotyledons</taxon>
        <taxon>Gunneridae</taxon>
        <taxon>Pentapetalae</taxon>
        <taxon>rosids</taxon>
        <taxon>malvids</taxon>
        <taxon>Sapindales</taxon>
        <taxon>Rutaceae</taxon>
        <taxon>Aurantioideae</taxon>
        <taxon>Citrus</taxon>
    </lineage>
</organism>
<accession>A0ACB8NIK2</accession>